<organism evidence="2 3">
    <name type="scientific">Trichobilharzia regenti</name>
    <name type="common">Nasal bird schistosome</name>
    <dbReference type="NCBI Taxonomy" id="157069"/>
    <lineage>
        <taxon>Eukaryota</taxon>
        <taxon>Metazoa</taxon>
        <taxon>Spiralia</taxon>
        <taxon>Lophotrochozoa</taxon>
        <taxon>Platyhelminthes</taxon>
        <taxon>Trematoda</taxon>
        <taxon>Digenea</taxon>
        <taxon>Strigeidida</taxon>
        <taxon>Schistosomatoidea</taxon>
        <taxon>Schistosomatidae</taxon>
        <taxon>Trichobilharzia</taxon>
    </lineage>
</organism>
<dbReference type="AlphaFoldDB" id="A0AA85IWN1"/>
<feature type="transmembrane region" description="Helical" evidence="1">
    <location>
        <begin position="135"/>
        <end position="157"/>
    </location>
</feature>
<reference evidence="3" key="2">
    <citation type="submission" date="2023-11" db="UniProtKB">
        <authorList>
            <consortium name="WormBaseParasite"/>
        </authorList>
    </citation>
    <scope>IDENTIFICATION</scope>
</reference>
<keyword evidence="1" id="KW-1133">Transmembrane helix</keyword>
<accession>A0AA85IWN1</accession>
<feature type="transmembrane region" description="Helical" evidence="1">
    <location>
        <begin position="38"/>
        <end position="58"/>
    </location>
</feature>
<dbReference type="Proteomes" id="UP000050795">
    <property type="component" value="Unassembled WGS sequence"/>
</dbReference>
<evidence type="ECO:0000256" key="1">
    <source>
        <dbReference type="SAM" id="Phobius"/>
    </source>
</evidence>
<protein>
    <submittedName>
        <fullName evidence="3">Uncharacterized protein</fullName>
    </submittedName>
</protein>
<keyword evidence="2" id="KW-1185">Reference proteome</keyword>
<feature type="transmembrane region" description="Helical" evidence="1">
    <location>
        <begin position="96"/>
        <end position="115"/>
    </location>
</feature>
<name>A0AA85IWN1_TRIRE</name>
<keyword evidence="1" id="KW-0812">Transmembrane</keyword>
<feature type="transmembrane region" description="Helical" evidence="1">
    <location>
        <begin position="70"/>
        <end position="89"/>
    </location>
</feature>
<dbReference type="WBParaSite" id="TREG1_127530.1">
    <property type="protein sequence ID" value="TREG1_127530.1"/>
    <property type="gene ID" value="TREG1_127530"/>
</dbReference>
<reference evidence="2" key="1">
    <citation type="submission" date="2022-06" db="EMBL/GenBank/DDBJ databases">
        <authorList>
            <person name="Berger JAMES D."/>
            <person name="Berger JAMES D."/>
        </authorList>
    </citation>
    <scope>NUCLEOTIDE SEQUENCE [LARGE SCALE GENOMIC DNA]</scope>
</reference>
<evidence type="ECO:0000313" key="2">
    <source>
        <dbReference type="Proteomes" id="UP000050795"/>
    </source>
</evidence>
<sequence length="164" mass="17886">MKALTAFNRFTISVLGTIPVSMLFIIEKVREMFPLNEVLISLSVITVILAVVAVIIGYKTVKQSAKVSIILLSIAGGIIVLDIILLIASRVAKRKLIAVILSGIFLAFAVLIVLYLTGQGLKRCNNQTTKTLLPIWLAMITWAGCVYLFISIAVMFIEGKTMTS</sequence>
<keyword evidence="1" id="KW-0472">Membrane</keyword>
<evidence type="ECO:0000313" key="3">
    <source>
        <dbReference type="WBParaSite" id="TREG1_127530.1"/>
    </source>
</evidence>
<feature type="transmembrane region" description="Helical" evidence="1">
    <location>
        <begin position="6"/>
        <end position="26"/>
    </location>
</feature>
<proteinExistence type="predicted"/>